<protein>
    <submittedName>
        <fullName evidence="2">Uncharacterized protein</fullName>
    </submittedName>
</protein>
<feature type="signal peptide" evidence="1">
    <location>
        <begin position="1"/>
        <end position="22"/>
    </location>
</feature>
<evidence type="ECO:0000313" key="2">
    <source>
        <dbReference type="EMBL" id="MFG6272564.1"/>
    </source>
</evidence>
<dbReference type="EMBL" id="JBIEKR010000004">
    <property type="protein sequence ID" value="MFG6272564.1"/>
    <property type="molecule type" value="Genomic_DNA"/>
</dbReference>
<evidence type="ECO:0000313" key="3">
    <source>
        <dbReference type="Proteomes" id="UP001605989"/>
    </source>
</evidence>
<dbReference type="RefSeq" id="WP_113855249.1">
    <property type="nucleotide sequence ID" value="NZ_CP011940.1"/>
</dbReference>
<organism evidence="2 3">
    <name type="scientific">Megasphaera hexanoica</name>
    <dbReference type="NCBI Taxonomy" id="1675036"/>
    <lineage>
        <taxon>Bacteria</taxon>
        <taxon>Bacillati</taxon>
        <taxon>Bacillota</taxon>
        <taxon>Negativicutes</taxon>
        <taxon>Veillonellales</taxon>
        <taxon>Veillonellaceae</taxon>
        <taxon>Megasphaera</taxon>
    </lineage>
</organism>
<accession>A0ABW7DQD0</accession>
<dbReference type="Proteomes" id="UP001605989">
    <property type="component" value="Unassembled WGS sequence"/>
</dbReference>
<feature type="chain" id="PRO_5047503353" evidence="1">
    <location>
        <begin position="23"/>
        <end position="155"/>
    </location>
</feature>
<comment type="caution">
    <text evidence="2">The sequence shown here is derived from an EMBL/GenBank/DDBJ whole genome shotgun (WGS) entry which is preliminary data.</text>
</comment>
<keyword evidence="3" id="KW-1185">Reference proteome</keyword>
<evidence type="ECO:0000256" key="1">
    <source>
        <dbReference type="SAM" id="SignalP"/>
    </source>
</evidence>
<keyword evidence="1" id="KW-0732">Signal</keyword>
<reference evidence="2 3" key="1">
    <citation type="submission" date="2024-10" db="EMBL/GenBank/DDBJ databases">
        <authorList>
            <person name="Sang B.-I."/>
            <person name="Prabhaharan D."/>
        </authorList>
    </citation>
    <scope>NUCLEOTIDE SEQUENCE [LARGE SCALE GENOMIC DNA]</scope>
    <source>
        <strain evidence="2 3">MH</strain>
    </source>
</reference>
<proteinExistence type="predicted"/>
<sequence length="155" mass="16739">MKKWTIVVSATLLTLAASAALASVPQESLYLGGIGYGNDGSYVRQIYGAPTEIEREYTSSVPSGSVVEYEYGDSVSIHLVDEIVYRVESSANNGWQTPEGIHVGMDASVLQETYGTPDVIHGDKFIYTAVGTPDVGMVFEIEKGKIDEIEIGKIK</sequence>
<gene>
    <name evidence="2" type="ORF">ACGTZG_05110</name>
</gene>
<name>A0ABW7DQD0_9FIRM</name>